<proteinExistence type="predicted"/>
<reference evidence="2" key="1">
    <citation type="submission" date="2023-07" db="EMBL/GenBank/DDBJ databases">
        <title>30 novel species of actinomycetes from the DSMZ collection.</title>
        <authorList>
            <person name="Nouioui I."/>
        </authorList>
    </citation>
    <scope>NUCLEOTIDE SEQUENCE [LARGE SCALE GENOMIC DNA]</scope>
    <source>
        <strain evidence="2">DSM 40932</strain>
    </source>
</reference>
<dbReference type="Proteomes" id="UP001180556">
    <property type="component" value="Unassembled WGS sequence"/>
</dbReference>
<dbReference type="RefSeq" id="WP_311604036.1">
    <property type="nucleotide sequence ID" value="NZ_JAVRFG010000036.1"/>
</dbReference>
<protein>
    <submittedName>
        <fullName evidence="1">Uncharacterized protein</fullName>
    </submittedName>
</protein>
<evidence type="ECO:0000313" key="2">
    <source>
        <dbReference type="Proteomes" id="UP001180556"/>
    </source>
</evidence>
<name>A0ABU2W727_9ACTN</name>
<evidence type="ECO:0000313" key="1">
    <source>
        <dbReference type="EMBL" id="MDT0493670.1"/>
    </source>
</evidence>
<dbReference type="EMBL" id="JAVRFG010000036">
    <property type="protein sequence ID" value="MDT0493670.1"/>
    <property type="molecule type" value="Genomic_DNA"/>
</dbReference>
<sequence>MTETLTPPATGSPLAVLFDIVATTARLTLEEERDGAETAAADHVYAAYPDTLGVVVDHDAWTGYPALRDHALQPSAVAHLGGGLWLHHTITTDADYRDVLTLLVPCTCRYGYVPSLLEDESDLQELLQELRPTAGHAVHSGDTGGPYCASTPAAAVAEEVSWLR</sequence>
<comment type="caution">
    <text evidence="1">The sequence shown here is derived from an EMBL/GenBank/DDBJ whole genome shotgun (WGS) entry which is preliminary data.</text>
</comment>
<accession>A0ABU2W727</accession>
<organism evidence="1 2">
    <name type="scientific">Streptomyces stephensoniae</name>
    <dbReference type="NCBI Taxonomy" id="3375367"/>
    <lineage>
        <taxon>Bacteria</taxon>
        <taxon>Bacillati</taxon>
        <taxon>Actinomycetota</taxon>
        <taxon>Actinomycetes</taxon>
        <taxon>Kitasatosporales</taxon>
        <taxon>Streptomycetaceae</taxon>
        <taxon>Streptomyces</taxon>
    </lineage>
</organism>
<keyword evidence="2" id="KW-1185">Reference proteome</keyword>
<gene>
    <name evidence="1" type="ORF">RM717_24525</name>
</gene>